<name>A0A6M3KLK4_9ZZZZ</name>
<gene>
    <name evidence="1" type="ORF">MM415A00352_0038</name>
</gene>
<dbReference type="EMBL" id="MT142499">
    <property type="protein sequence ID" value="QJA82936.1"/>
    <property type="molecule type" value="Genomic_DNA"/>
</dbReference>
<reference evidence="1" key="1">
    <citation type="submission" date="2020-03" db="EMBL/GenBank/DDBJ databases">
        <title>The deep terrestrial virosphere.</title>
        <authorList>
            <person name="Holmfeldt K."/>
            <person name="Nilsson E."/>
            <person name="Simone D."/>
            <person name="Lopez-Fernandez M."/>
            <person name="Wu X."/>
            <person name="de Brujin I."/>
            <person name="Lundin D."/>
            <person name="Andersson A."/>
            <person name="Bertilsson S."/>
            <person name="Dopson M."/>
        </authorList>
    </citation>
    <scope>NUCLEOTIDE SEQUENCE</scope>
    <source>
        <strain evidence="1">MM415A00352</strain>
    </source>
</reference>
<protein>
    <submittedName>
        <fullName evidence="1">Uncharacterized protein</fullName>
    </submittedName>
</protein>
<proteinExistence type="predicted"/>
<organism evidence="1">
    <name type="scientific">viral metagenome</name>
    <dbReference type="NCBI Taxonomy" id="1070528"/>
    <lineage>
        <taxon>unclassified sequences</taxon>
        <taxon>metagenomes</taxon>
        <taxon>organismal metagenomes</taxon>
    </lineage>
</organism>
<evidence type="ECO:0000313" key="1">
    <source>
        <dbReference type="EMBL" id="QJA82936.1"/>
    </source>
</evidence>
<sequence>MEKLYKILVDGKSCHGGKLQWSLPRKEEGKWIPGNWHKIKGNLSICNKGLHLTKEPYRWYKWGCTCYLAETKQIYNWRGDKCVCNPARLLEEIPHPKWWLDTIDFVESIPKIKLFKPDLNPKKEWKLFLAPTWDAARDAAWIAARDAAREAAQDAARNIARDAAWDAARKAARKAARDAARNIARDAAWDAAWDAARDAARDAIQDAAWDAIQDATWDAIQDAIEDAARDAALLANIILCQDLNLNKKHIRNIINRWEVWQKGYGLFCDVKGELFVYGKTDCNQPT</sequence>
<accession>A0A6M3KLK4</accession>
<dbReference type="AlphaFoldDB" id="A0A6M3KLK4"/>